<keyword evidence="3 6" id="KW-0472">Membrane</keyword>
<feature type="repeat" description="CHCR" evidence="7">
    <location>
        <begin position="539"/>
        <end position="685"/>
    </location>
</feature>
<dbReference type="FunFam" id="1.25.40.10:FF:000001">
    <property type="entry name" value="Clathrin heavy chain"/>
    <property type="match status" value="1"/>
</dbReference>
<dbReference type="GO" id="GO:0030130">
    <property type="term" value="C:clathrin coat of trans-Golgi network vesicle"/>
    <property type="evidence" value="ECO:0007669"/>
    <property type="project" value="InterPro"/>
</dbReference>
<comment type="subcellular location">
    <subcellularLocation>
        <location evidence="6">Cytoplasmic vesicle membrane</location>
        <topology evidence="6">Peripheral membrane protein</topology>
        <orientation evidence="6">Cytoplasmic side</orientation>
    </subcellularLocation>
    <subcellularLocation>
        <location evidence="6">Membrane</location>
        <location evidence="6">Coated pit</location>
        <topology evidence="6">Peripheral membrane protein</topology>
        <orientation evidence="6">Cytoplasmic side</orientation>
    </subcellularLocation>
</comment>
<dbReference type="SMART" id="SM00299">
    <property type="entry name" value="CLH"/>
    <property type="match status" value="7"/>
</dbReference>
<dbReference type="Pfam" id="PF01394">
    <property type="entry name" value="Clathrin_propel"/>
    <property type="match status" value="2"/>
</dbReference>
<dbReference type="PANTHER" id="PTHR10292:SF1">
    <property type="entry name" value="CLATHRIN HEAVY CHAIN"/>
    <property type="match status" value="1"/>
</dbReference>
<dbReference type="InterPro" id="IPR016024">
    <property type="entry name" value="ARM-type_fold"/>
</dbReference>
<reference evidence="9 10" key="1">
    <citation type="submission" date="2016-04" db="EMBL/GenBank/DDBJ databases">
        <title>Evolutionary innovation and constraint leading to complex multicellularity in the Ascomycota.</title>
        <authorList>
            <person name="Cisse O."/>
            <person name="Nguyen A."/>
            <person name="Hewitt D.A."/>
            <person name="Jedd G."/>
            <person name="Stajich J.E."/>
        </authorList>
    </citation>
    <scope>NUCLEOTIDE SEQUENCE [LARGE SCALE GENOMIC DNA]</scope>
    <source>
        <strain evidence="9 10">DAH-3</strain>
    </source>
</reference>
<proteinExistence type="inferred from homology"/>
<comment type="caution">
    <text evidence="9">The sequence shown here is derived from an EMBL/GenBank/DDBJ whole genome shotgun (WGS) entry which is preliminary data.</text>
</comment>
<comment type="function">
    <text evidence="6">Clathrin is the major protein of the polyhedral coat of coated pits and vesicles.</text>
</comment>
<dbReference type="Pfam" id="PF09268">
    <property type="entry name" value="Clathrin-link"/>
    <property type="match status" value="1"/>
</dbReference>
<dbReference type="EMBL" id="LXFE01000396">
    <property type="protein sequence ID" value="OLL25481.1"/>
    <property type="molecule type" value="Genomic_DNA"/>
</dbReference>
<dbReference type="PANTHER" id="PTHR10292">
    <property type="entry name" value="CLATHRIN HEAVY CHAIN RELATED"/>
    <property type="match status" value="1"/>
</dbReference>
<evidence type="ECO:0000256" key="3">
    <source>
        <dbReference type="ARBA" id="ARBA00023136"/>
    </source>
</evidence>
<dbReference type="GO" id="GO:0071439">
    <property type="term" value="C:clathrin complex"/>
    <property type="evidence" value="ECO:0007669"/>
    <property type="project" value="InterPro"/>
</dbReference>
<dbReference type="Pfam" id="PF13838">
    <property type="entry name" value="Clathrin_H_link"/>
    <property type="match status" value="1"/>
</dbReference>
<keyword evidence="4 6" id="KW-0168">Coated pit</keyword>
<dbReference type="GO" id="GO:0006898">
    <property type="term" value="P:receptor-mediated endocytosis"/>
    <property type="evidence" value="ECO:0007669"/>
    <property type="project" value="TreeGrafter"/>
</dbReference>
<dbReference type="InterPro" id="IPR016341">
    <property type="entry name" value="Clathrin_heavy_chain"/>
</dbReference>
<keyword evidence="10" id="KW-1185">Reference proteome</keyword>
<evidence type="ECO:0000256" key="4">
    <source>
        <dbReference type="ARBA" id="ARBA00023176"/>
    </source>
</evidence>
<dbReference type="GO" id="GO:0099638">
    <property type="term" value="P:endosome to plasma membrane protein transport"/>
    <property type="evidence" value="ECO:0007669"/>
    <property type="project" value="EnsemblFungi"/>
</dbReference>
<dbReference type="SUPFAM" id="SSF50989">
    <property type="entry name" value="Clathrin heavy-chain terminal domain"/>
    <property type="match status" value="1"/>
</dbReference>
<evidence type="ECO:0000256" key="1">
    <source>
        <dbReference type="ARBA" id="ARBA00009535"/>
    </source>
</evidence>
<dbReference type="PROSITE" id="PS50236">
    <property type="entry name" value="CHCR"/>
    <property type="match status" value="7"/>
</dbReference>
<dbReference type="GO" id="GO:0030132">
    <property type="term" value="C:clathrin coat of coated pit"/>
    <property type="evidence" value="ECO:0007669"/>
    <property type="project" value="InterPro"/>
</dbReference>
<dbReference type="GO" id="GO:0032051">
    <property type="term" value="F:clathrin light chain binding"/>
    <property type="evidence" value="ECO:0007669"/>
    <property type="project" value="InterPro"/>
</dbReference>
<feature type="repeat" description="CHCR" evidence="7">
    <location>
        <begin position="688"/>
        <end position="830"/>
    </location>
</feature>
<dbReference type="OMA" id="HCYDLLH"/>
<evidence type="ECO:0000313" key="10">
    <source>
        <dbReference type="Proteomes" id="UP000186594"/>
    </source>
</evidence>
<dbReference type="Gene3D" id="1.25.40.730">
    <property type="match status" value="1"/>
</dbReference>
<dbReference type="FunFam" id="1.25.40.10:FF:000082">
    <property type="entry name" value="Clathrin heavy chain"/>
    <property type="match status" value="1"/>
</dbReference>
<evidence type="ECO:0000313" key="9">
    <source>
        <dbReference type="EMBL" id="OLL25481.1"/>
    </source>
</evidence>
<name>A0A1U7LSI7_NEOID</name>
<sequence>MSDPLPIKFQELVQLPNLGISPASMGFNTCTMESDRYICVRETNSGPAQVAIIDLLNNNNIIKRPIQADSVIMHPHDFVIALRALRTLQIFNLQTKSKIKSHAMDEDIVFWKWISDTTIGIVTSTAVYHWSIEGSSSPPVRMFLRHDSLTGSQIINYRVNSNEKWFLLSGIIQRDGRVAGCMQLYNKDRGQSQAIEGHAGAFSELRLEGAPSDTQVFSFAVRTATGAKLHIIEIDHDSSNPAFPKKAVDFYFPEDQASDFPVSMQISKKYSVVFVVTKNGYIHLYDLETAICIYVNRISTDSIFVTCPHSQSGGIIGINRKGSVLIVTVDENTIIPYIMNNLGNTQVAVRLASRANLPGADDLYVQRFNQLLQSGDYLEAAKVAANSPRGILRTTQTIDRLKPLQAAPGSPVSPIFQYFGVLLDKGSLNKLESLELTRPVIQNNKKQLLEKWMGEGKLTCSEELGDLVRTADINLALQIYVKANSPHKVVPALAELGQFEKIVPYANKVGYSPDWAALLQHIVRINPEKGGEFATQLANAEGGSLVDVERVVNVFMAQNMVQQATSFLIDALKDDLPEQADLQTRLLEMNLLNAPQVADAILGNAMYHHFDKAKIAALCEKVGLVQRALEYYENPSDIKRVVVRTEAISPEWLVEYFGTKSSEISLECLHEILKTNIRQNLQLVVQIATKYSDQLGPVHIIDLFEQFKTAEGLFYYLGSIVNISSEPEVHFKYIQAATRLGQFKEVERICRESQYYNPEKVKNFLKEEKMADQLPLIIVCDRFNFVHDLVLYLYNLQQYQAIEVYVQQVNPGRAPVVVGALLDVDCDEQVVKNLLGSVRGQVPINQLVVEVEKRNRLKLLLPFLEATLEAGSQDQAVFNALAKIYIDSNNNPEKFLKENNAYDSLVVGKYCEKRDPFLAFIAYQKGENDLELVKITNENSMFRDQARYLVKRRQLDLWLAVLDQENIYRRNLIDQVVATAVPESTDPEDVSVVVKALMQADLPHELIELLEKIILEPSPFSDNSNLQNLLILTAIKSDKARVMEYVRKLNGYGVDDIAEHAIEHGLAEEAFEIYKKYEMNVEATNVLVEHIVSLDRAAEFAERIDTPEVWTRLGKAQLDGVRIKDAIDSYIKANNPENHVEVTELAARAGKHEELISYLQMARKIVREPLIDSSLLFTYAKTDRLNDMENLLSATNVANVQEVGEQCYQNKLYRAAKILFTSISNWAQLASTLVHLGEHQNAVDCARKANSTKVWKQVNQVCVDQKEFRLAQICGLNLIVHAEELSDLIKQYEWGGYFNELISLLEAGLALERSHRGMFTELAICYAKYRPETLMEHLKLFWSRVNIPKVISACEKAHLWPELVFLHVHYDEPDAAALAMIERSADAWNHSSFKEIVVKVANLEIYYKALNFYLEQHPMLLTDLLAALTPRIDHTRVIKIFEKSDNIPLIRQYLVAVQSKNIEAVNQAYNELLIEDEDYKGLRDSVSSYTNINQLELASRLEKHSLLEFRRISAFLYRRNKKWSQSISLSKEDKLYKDAIETARESNSREVSEELMQYFVDVGNEECFVAVLYTCYDLLRPDIVLEQAWRHGLSDHMMPFMINYMRIQDIKIQELEKDNNERKAREVSSKGEDETPIMGNRLMLTAGNTLSPQPIPYASMQNGLSPQMTPQMTGFRTL</sequence>
<dbReference type="InterPro" id="IPR015348">
    <property type="entry name" value="Clathrin_H-chain_linker_core"/>
</dbReference>
<dbReference type="GO" id="GO:0006895">
    <property type="term" value="P:Golgi to endosome transport"/>
    <property type="evidence" value="ECO:0007669"/>
    <property type="project" value="TreeGrafter"/>
</dbReference>
<dbReference type="OrthoDB" id="2113814at2759"/>
<dbReference type="Gene3D" id="2.130.10.110">
    <property type="entry name" value="Clathrin heavy-chain terminal domain"/>
    <property type="match status" value="1"/>
</dbReference>
<feature type="domain" description="Clathrin heavy chain linker core motif" evidence="8">
    <location>
        <begin position="331"/>
        <end position="354"/>
    </location>
</feature>
<feature type="repeat" description="CHCR" evidence="7">
    <location>
        <begin position="1130"/>
        <end position="1271"/>
    </location>
</feature>
<comment type="similarity">
    <text evidence="1 6">Belongs to the clathrin heavy chain family.</text>
</comment>
<dbReference type="InterPro" id="IPR022365">
    <property type="entry name" value="Clathrin_H-chain_propeller_rpt"/>
</dbReference>
<dbReference type="Pfam" id="PF00637">
    <property type="entry name" value="Clathrin"/>
    <property type="match status" value="7"/>
</dbReference>
<feature type="repeat" description="CHCR" evidence="7">
    <location>
        <begin position="981"/>
        <end position="1126"/>
    </location>
</feature>
<protein>
    <recommendedName>
        <fullName evidence="6">Clathrin heavy chain</fullName>
    </recommendedName>
</protein>
<evidence type="ECO:0000256" key="5">
    <source>
        <dbReference type="ARBA" id="ARBA00023329"/>
    </source>
</evidence>
<gene>
    <name evidence="9" type="ORF">NEOLI_002768</name>
</gene>
<keyword evidence="2" id="KW-0677">Repeat</keyword>
<keyword evidence="5 6" id="KW-0968">Cytoplasmic vesicle</keyword>
<organism evidence="9 10">
    <name type="scientific">Neolecta irregularis (strain DAH-3)</name>
    <dbReference type="NCBI Taxonomy" id="1198029"/>
    <lineage>
        <taxon>Eukaryota</taxon>
        <taxon>Fungi</taxon>
        <taxon>Dikarya</taxon>
        <taxon>Ascomycota</taxon>
        <taxon>Taphrinomycotina</taxon>
        <taxon>Neolectales</taxon>
        <taxon>Neolectaceae</taxon>
        <taxon>Neolecta</taxon>
    </lineage>
</organism>
<dbReference type="InterPro" id="IPR011990">
    <property type="entry name" value="TPR-like_helical_dom_sf"/>
</dbReference>
<evidence type="ECO:0000256" key="7">
    <source>
        <dbReference type="PROSITE-ProRule" id="PRU01006"/>
    </source>
</evidence>
<dbReference type="FunFam" id="1.25.40.10:FF:000002">
    <property type="entry name" value="Clathrin heavy chain"/>
    <property type="match status" value="1"/>
</dbReference>
<dbReference type="FunFam" id="1.25.40.10:FF:000005">
    <property type="entry name" value="Clathrin heavy chain"/>
    <property type="match status" value="1"/>
</dbReference>
<dbReference type="GO" id="GO:0005198">
    <property type="term" value="F:structural molecule activity"/>
    <property type="evidence" value="ECO:0007669"/>
    <property type="project" value="InterPro"/>
</dbReference>
<feature type="repeat" description="CHCR" evidence="7">
    <location>
        <begin position="1425"/>
        <end position="1568"/>
    </location>
</feature>
<dbReference type="InterPro" id="IPR055358">
    <property type="entry name" value="CHCR"/>
</dbReference>
<evidence type="ECO:0000256" key="2">
    <source>
        <dbReference type="ARBA" id="ARBA00022737"/>
    </source>
</evidence>
<feature type="repeat" description="CHCR" evidence="7">
    <location>
        <begin position="835"/>
        <end position="974"/>
    </location>
</feature>
<dbReference type="Gene3D" id="1.25.40.10">
    <property type="entry name" value="Tetratricopeptide repeat domain"/>
    <property type="match status" value="3"/>
</dbReference>
<dbReference type="GO" id="GO:0030479">
    <property type="term" value="C:actin cortical patch"/>
    <property type="evidence" value="ECO:0007669"/>
    <property type="project" value="EnsemblFungi"/>
</dbReference>
<dbReference type="InterPro" id="IPR000547">
    <property type="entry name" value="Clathrin_H-chain/VPS_repeat"/>
</dbReference>
<dbReference type="GO" id="GO:0005829">
    <property type="term" value="C:cytosol"/>
    <property type="evidence" value="ECO:0007669"/>
    <property type="project" value="GOC"/>
</dbReference>
<evidence type="ECO:0000259" key="8">
    <source>
        <dbReference type="Pfam" id="PF09268"/>
    </source>
</evidence>
<dbReference type="STRING" id="1198029.A0A1U7LSI7"/>
<evidence type="ECO:0000256" key="6">
    <source>
        <dbReference type="PIRNR" id="PIRNR002290"/>
    </source>
</evidence>
<dbReference type="InterPro" id="IPR016025">
    <property type="entry name" value="Clathrin_H-chain_N"/>
</dbReference>
<dbReference type="Proteomes" id="UP000186594">
    <property type="component" value="Unassembled WGS sequence"/>
</dbReference>
<feature type="repeat" description="CHCR" evidence="7">
    <location>
        <begin position="1276"/>
        <end position="1422"/>
    </location>
</feature>
<dbReference type="FunFam" id="2.130.10.110:FF:000003">
    <property type="entry name" value="Clathrin heavy chain"/>
    <property type="match status" value="1"/>
</dbReference>
<dbReference type="SUPFAM" id="SSF48371">
    <property type="entry name" value="ARM repeat"/>
    <property type="match status" value="6"/>
</dbReference>
<accession>A0A1U7LSI7</accession>
<dbReference type="PIRSF" id="PIRSF002290">
    <property type="entry name" value="Clathrin_H_chain"/>
    <property type="match status" value="1"/>
</dbReference>